<keyword evidence="1" id="KW-0472">Membrane</keyword>
<keyword evidence="4" id="KW-1185">Reference proteome</keyword>
<feature type="domain" description="HTH LytTR-type" evidence="2">
    <location>
        <begin position="183"/>
        <end position="270"/>
    </location>
</feature>
<sequence length="272" mass="29650">MNEVRKNFAKRSGLQFTLREMHRDFTHWRTYGLLAIVILVAAWSGPFGTEREFPFFLRLVYWAAVVLLTFSAAHFFGAWTSFLLRRRGLHAFPRILLVTLAAGLASTAAVLPVTIVVSGKEALSPVALFSTAYHALLIAAAAVGAMELLRGKKGDAVVTGPSGEAERPPPLLARLPLEKRGRLISLSVSDHYVDVVTTRGRSMVLIRLKDAIGETAPEPGIRIHRSHWVALAAVERVERRDGRLAIVTGAGEVLPVSRSYQADVRAAGLTPG</sequence>
<dbReference type="Pfam" id="PF04397">
    <property type="entry name" value="LytTR"/>
    <property type="match status" value="1"/>
</dbReference>
<keyword evidence="1" id="KW-1133">Transmembrane helix</keyword>
<dbReference type="PROSITE" id="PS50930">
    <property type="entry name" value="HTH_LYTTR"/>
    <property type="match status" value="1"/>
</dbReference>
<evidence type="ECO:0000313" key="4">
    <source>
        <dbReference type="Proteomes" id="UP000307874"/>
    </source>
</evidence>
<evidence type="ECO:0000313" key="3">
    <source>
        <dbReference type="EMBL" id="TNB48807.1"/>
    </source>
</evidence>
<feature type="transmembrane region" description="Helical" evidence="1">
    <location>
        <begin position="95"/>
        <end position="117"/>
    </location>
</feature>
<proteinExistence type="predicted"/>
<dbReference type="Proteomes" id="UP000307874">
    <property type="component" value="Unassembled WGS sequence"/>
</dbReference>
<keyword evidence="1" id="KW-0812">Transmembrane</keyword>
<dbReference type="OrthoDB" id="7028951at2"/>
<dbReference type="RefSeq" id="WP_138747711.1">
    <property type="nucleotide sequence ID" value="NZ_VCLB01000003.1"/>
</dbReference>
<dbReference type="SMART" id="SM00850">
    <property type="entry name" value="LytTR"/>
    <property type="match status" value="1"/>
</dbReference>
<name>A0A5C4JU59_9HYPH</name>
<organism evidence="3 4">
    <name type="scientific">Martelella lutilitoris</name>
    <dbReference type="NCBI Taxonomy" id="2583532"/>
    <lineage>
        <taxon>Bacteria</taxon>
        <taxon>Pseudomonadati</taxon>
        <taxon>Pseudomonadota</taxon>
        <taxon>Alphaproteobacteria</taxon>
        <taxon>Hyphomicrobiales</taxon>
        <taxon>Aurantimonadaceae</taxon>
        <taxon>Martelella</taxon>
    </lineage>
</organism>
<evidence type="ECO:0000259" key="2">
    <source>
        <dbReference type="PROSITE" id="PS50930"/>
    </source>
</evidence>
<evidence type="ECO:0000256" key="1">
    <source>
        <dbReference type="SAM" id="Phobius"/>
    </source>
</evidence>
<feature type="transmembrane region" description="Helical" evidence="1">
    <location>
        <begin position="123"/>
        <end position="143"/>
    </location>
</feature>
<protein>
    <submittedName>
        <fullName evidence="3">LytTR family transcriptional regulator</fullName>
    </submittedName>
</protein>
<dbReference type="AlphaFoldDB" id="A0A5C4JU59"/>
<gene>
    <name evidence="3" type="ORF">FF124_06700</name>
</gene>
<comment type="caution">
    <text evidence="3">The sequence shown here is derived from an EMBL/GenBank/DDBJ whole genome shotgun (WGS) entry which is preliminary data.</text>
</comment>
<dbReference type="GO" id="GO:0003677">
    <property type="term" value="F:DNA binding"/>
    <property type="evidence" value="ECO:0007669"/>
    <property type="project" value="InterPro"/>
</dbReference>
<accession>A0A5C4JU59</accession>
<dbReference type="EMBL" id="VCLB01000003">
    <property type="protein sequence ID" value="TNB48807.1"/>
    <property type="molecule type" value="Genomic_DNA"/>
</dbReference>
<reference evidence="3 4" key="1">
    <citation type="submission" date="2019-05" db="EMBL/GenBank/DDBJ databases">
        <authorList>
            <person name="Lee S.D."/>
        </authorList>
    </citation>
    <scope>NUCLEOTIDE SEQUENCE [LARGE SCALE GENOMIC DNA]</scope>
    <source>
        <strain evidence="3 4">GH2-6</strain>
    </source>
</reference>
<dbReference type="Gene3D" id="2.40.50.1020">
    <property type="entry name" value="LytTr DNA-binding domain"/>
    <property type="match status" value="1"/>
</dbReference>
<reference evidence="3 4" key="2">
    <citation type="submission" date="2019-06" db="EMBL/GenBank/DDBJ databases">
        <title>Martelella lutilitoris sp. nov., isolated from a tidal mudflat.</title>
        <authorList>
            <person name="Kim Y.-J."/>
        </authorList>
    </citation>
    <scope>NUCLEOTIDE SEQUENCE [LARGE SCALE GENOMIC DNA]</scope>
    <source>
        <strain evidence="3 4">GH2-6</strain>
    </source>
</reference>
<feature type="transmembrane region" description="Helical" evidence="1">
    <location>
        <begin position="28"/>
        <end position="47"/>
    </location>
</feature>
<dbReference type="InterPro" id="IPR007492">
    <property type="entry name" value="LytTR_DNA-bd_dom"/>
</dbReference>
<feature type="transmembrane region" description="Helical" evidence="1">
    <location>
        <begin position="59"/>
        <end position="83"/>
    </location>
</feature>